<comment type="caution">
    <text evidence="2">The sequence shown here is derived from an EMBL/GenBank/DDBJ whole genome shotgun (WGS) entry which is preliminary data.</text>
</comment>
<organism evidence="2 3">
    <name type="scientific">Lunasporangiospora selenospora</name>
    <dbReference type="NCBI Taxonomy" id="979761"/>
    <lineage>
        <taxon>Eukaryota</taxon>
        <taxon>Fungi</taxon>
        <taxon>Fungi incertae sedis</taxon>
        <taxon>Mucoromycota</taxon>
        <taxon>Mortierellomycotina</taxon>
        <taxon>Mortierellomycetes</taxon>
        <taxon>Mortierellales</taxon>
        <taxon>Mortierellaceae</taxon>
        <taxon>Lunasporangiospora</taxon>
    </lineage>
</organism>
<name>A0A9P6FMI8_9FUNG</name>
<feature type="region of interest" description="Disordered" evidence="1">
    <location>
        <begin position="1"/>
        <end position="39"/>
    </location>
</feature>
<gene>
    <name evidence="2" type="ORF">BGW38_006468</name>
</gene>
<feature type="non-terminal residue" evidence="2">
    <location>
        <position position="1"/>
    </location>
</feature>
<dbReference type="Proteomes" id="UP000780801">
    <property type="component" value="Unassembled WGS sequence"/>
</dbReference>
<protein>
    <submittedName>
        <fullName evidence="2">Uncharacterized protein</fullName>
    </submittedName>
</protein>
<feature type="compositionally biased region" description="Low complexity" evidence="1">
    <location>
        <begin position="1"/>
        <end position="20"/>
    </location>
</feature>
<accession>A0A9P6FMI8</accession>
<evidence type="ECO:0000256" key="1">
    <source>
        <dbReference type="SAM" id="MobiDB-lite"/>
    </source>
</evidence>
<dbReference type="EMBL" id="JAABOA010004130">
    <property type="protein sequence ID" value="KAF9577994.1"/>
    <property type="molecule type" value="Genomic_DNA"/>
</dbReference>
<keyword evidence="3" id="KW-1185">Reference proteome</keyword>
<sequence>SSKNKSASAASTPAQTPRSSLQTQRPNSSKQKNTMTLDEALELAMSQSIGGISGPSLL</sequence>
<dbReference type="AlphaFoldDB" id="A0A9P6FMI8"/>
<evidence type="ECO:0000313" key="2">
    <source>
        <dbReference type="EMBL" id="KAF9577994.1"/>
    </source>
</evidence>
<feature type="compositionally biased region" description="Polar residues" evidence="1">
    <location>
        <begin position="21"/>
        <end position="36"/>
    </location>
</feature>
<reference evidence="2" key="1">
    <citation type="journal article" date="2020" name="Fungal Divers.">
        <title>Resolving the Mortierellaceae phylogeny through synthesis of multi-gene phylogenetics and phylogenomics.</title>
        <authorList>
            <person name="Vandepol N."/>
            <person name="Liber J."/>
            <person name="Desiro A."/>
            <person name="Na H."/>
            <person name="Kennedy M."/>
            <person name="Barry K."/>
            <person name="Grigoriev I.V."/>
            <person name="Miller A.N."/>
            <person name="O'Donnell K."/>
            <person name="Stajich J.E."/>
            <person name="Bonito G."/>
        </authorList>
    </citation>
    <scope>NUCLEOTIDE SEQUENCE</scope>
    <source>
        <strain evidence="2">KOD1015</strain>
    </source>
</reference>
<evidence type="ECO:0000313" key="3">
    <source>
        <dbReference type="Proteomes" id="UP000780801"/>
    </source>
</evidence>
<proteinExistence type="predicted"/>